<dbReference type="Pfam" id="PF00188">
    <property type="entry name" value="CAP"/>
    <property type="match status" value="1"/>
</dbReference>
<dbReference type="SUPFAM" id="SSF55797">
    <property type="entry name" value="PR-1-like"/>
    <property type="match status" value="1"/>
</dbReference>
<dbReference type="GO" id="GO:0005576">
    <property type="term" value="C:extracellular region"/>
    <property type="evidence" value="ECO:0007669"/>
    <property type="project" value="InterPro"/>
</dbReference>
<dbReference type="Proteomes" id="UP000085678">
    <property type="component" value="Unplaced"/>
</dbReference>
<dbReference type="KEGG" id="lak:106177394"/>
<dbReference type="PROSITE" id="PS01010">
    <property type="entry name" value="CRISP_2"/>
    <property type="match status" value="1"/>
</dbReference>
<dbReference type="InterPro" id="IPR035940">
    <property type="entry name" value="CAP_sf"/>
</dbReference>
<dbReference type="InterPro" id="IPR018244">
    <property type="entry name" value="Allrgn_V5/Tpx1_CS"/>
</dbReference>
<dbReference type="GeneID" id="106177394"/>
<protein>
    <submittedName>
        <fullName evidence="3">Peptidase inhibitor 16-like</fullName>
    </submittedName>
</protein>
<proteinExistence type="predicted"/>
<feature type="domain" description="SCP" evidence="1">
    <location>
        <begin position="54"/>
        <end position="216"/>
    </location>
</feature>
<evidence type="ECO:0000313" key="3">
    <source>
        <dbReference type="RefSeq" id="XP_013415604.1"/>
    </source>
</evidence>
<accession>A0A1S3JZS4</accession>
<dbReference type="RefSeq" id="XP_013415604.1">
    <property type="nucleotide sequence ID" value="XM_013560150.1"/>
</dbReference>
<dbReference type="AlphaFoldDB" id="A0A1S3JZS4"/>
<dbReference type="PANTHER" id="PTHR10334">
    <property type="entry name" value="CYSTEINE-RICH SECRETORY PROTEIN-RELATED"/>
    <property type="match status" value="1"/>
</dbReference>
<gene>
    <name evidence="3" type="primary">LOC106177394</name>
</gene>
<dbReference type="PRINTS" id="PR00837">
    <property type="entry name" value="V5TPXLIKE"/>
</dbReference>
<organism evidence="2 3">
    <name type="scientific">Lingula anatina</name>
    <name type="common">Brachiopod</name>
    <name type="synonym">Lingula unguis</name>
    <dbReference type="NCBI Taxonomy" id="7574"/>
    <lineage>
        <taxon>Eukaryota</taxon>
        <taxon>Metazoa</taxon>
        <taxon>Spiralia</taxon>
        <taxon>Lophotrochozoa</taxon>
        <taxon>Brachiopoda</taxon>
        <taxon>Linguliformea</taxon>
        <taxon>Lingulata</taxon>
        <taxon>Lingulida</taxon>
        <taxon>Linguloidea</taxon>
        <taxon>Lingulidae</taxon>
        <taxon>Lingula</taxon>
    </lineage>
</organism>
<dbReference type="InterPro" id="IPR001283">
    <property type="entry name" value="CRISP-related"/>
</dbReference>
<reference evidence="3" key="1">
    <citation type="submission" date="2025-08" db="UniProtKB">
        <authorList>
            <consortium name="RefSeq"/>
        </authorList>
    </citation>
    <scope>IDENTIFICATION</scope>
    <source>
        <tissue evidence="3">Gonads</tissue>
    </source>
</reference>
<dbReference type="Gene3D" id="3.40.33.10">
    <property type="entry name" value="CAP"/>
    <property type="match status" value="1"/>
</dbReference>
<sequence>MLEKQKTLPGALTFVIIGITVLNAVSTSSSSGIREKRSLTSPCGGCPSNLLNAAEKTDILNYHNQARTMVQPPAENMLQMMWDSDLADCDGQEYINQCLFSHGHSSLIDTCSTDINTQAIGQNLYVYCSTSNIQPANLTGRAVEYWFSEKEDYTYDTNTCASQRICGHYTQVAWANSFRLGCAYSACQSDQSPCGEDFPYYWILVCNYYPAGNYQGQKPYISGVPCSACPTNMHLENPCNNGLCVTETECEVNGGC</sequence>
<dbReference type="OrthoDB" id="674273at2759"/>
<dbReference type="SMART" id="SM00198">
    <property type="entry name" value="SCP"/>
    <property type="match status" value="1"/>
</dbReference>
<keyword evidence="2" id="KW-1185">Reference proteome</keyword>
<dbReference type="FunCoup" id="A0A1S3JZS4">
    <property type="interactions" value="7"/>
</dbReference>
<dbReference type="PROSITE" id="PS01009">
    <property type="entry name" value="CRISP_1"/>
    <property type="match status" value="1"/>
</dbReference>
<dbReference type="InterPro" id="IPR002413">
    <property type="entry name" value="V5_allergen-like"/>
</dbReference>
<dbReference type="PRINTS" id="PR00838">
    <property type="entry name" value="V5ALLERGEN"/>
</dbReference>
<dbReference type="InterPro" id="IPR014044">
    <property type="entry name" value="CAP_dom"/>
</dbReference>
<name>A0A1S3JZS4_LINAN</name>
<dbReference type="InParanoid" id="A0A1S3JZS4"/>
<evidence type="ECO:0000259" key="1">
    <source>
        <dbReference type="SMART" id="SM00198"/>
    </source>
</evidence>
<evidence type="ECO:0000313" key="2">
    <source>
        <dbReference type="Proteomes" id="UP000085678"/>
    </source>
</evidence>